<dbReference type="InterPro" id="IPR015421">
    <property type="entry name" value="PyrdxlP-dep_Trfase_major"/>
</dbReference>
<reference evidence="4 5" key="1">
    <citation type="submission" date="2015-01" db="EMBL/GenBank/DDBJ databases">
        <title>The Genome Sequence of Exophiala oligosperma CBS72588.</title>
        <authorList>
            <consortium name="The Broad Institute Genomics Platform"/>
            <person name="Cuomo C."/>
            <person name="de Hoog S."/>
            <person name="Gorbushina A."/>
            <person name="Stielow B."/>
            <person name="Teixiera M."/>
            <person name="Abouelleil A."/>
            <person name="Chapman S.B."/>
            <person name="Priest M."/>
            <person name="Young S.K."/>
            <person name="Wortman J."/>
            <person name="Nusbaum C."/>
            <person name="Birren B."/>
        </authorList>
    </citation>
    <scope>NUCLEOTIDE SEQUENCE [LARGE SCALE GENOMIC DNA]</scope>
    <source>
        <strain evidence="4 5">CBS 72588</strain>
    </source>
</reference>
<accession>A0A0D2DDE8</accession>
<dbReference type="VEuPathDB" id="FungiDB:PV06_07646"/>
<dbReference type="SUPFAM" id="SSF53383">
    <property type="entry name" value="PLP-dependent transferases"/>
    <property type="match status" value="1"/>
</dbReference>
<proteinExistence type="inferred from homology"/>
<name>A0A0D2DDE8_9EURO</name>
<organism evidence="4 5">
    <name type="scientific">Exophiala oligosperma</name>
    <dbReference type="NCBI Taxonomy" id="215243"/>
    <lineage>
        <taxon>Eukaryota</taxon>
        <taxon>Fungi</taxon>
        <taxon>Dikarya</taxon>
        <taxon>Ascomycota</taxon>
        <taxon>Pezizomycotina</taxon>
        <taxon>Eurotiomycetes</taxon>
        <taxon>Chaetothyriomycetidae</taxon>
        <taxon>Chaetothyriales</taxon>
        <taxon>Herpotrichiellaceae</taxon>
        <taxon>Exophiala</taxon>
    </lineage>
</organism>
<comment type="cofactor">
    <cofactor evidence="1">
        <name>pyridoxal 5'-phosphate</name>
        <dbReference type="ChEBI" id="CHEBI:597326"/>
    </cofactor>
</comment>
<dbReference type="GO" id="GO:0030170">
    <property type="term" value="F:pyridoxal phosphate binding"/>
    <property type="evidence" value="ECO:0007669"/>
    <property type="project" value="InterPro"/>
</dbReference>
<dbReference type="RefSeq" id="XP_016260661.1">
    <property type="nucleotide sequence ID" value="XM_016408907.1"/>
</dbReference>
<dbReference type="PANTHER" id="PTHR43713:SF3">
    <property type="entry name" value="GLUTAMATE-1-SEMIALDEHYDE 2,1-AMINOMUTASE 1, CHLOROPLASTIC-RELATED"/>
    <property type="match status" value="1"/>
</dbReference>
<dbReference type="Pfam" id="PF00202">
    <property type="entry name" value="Aminotran_3"/>
    <property type="match status" value="1"/>
</dbReference>
<evidence type="ECO:0000313" key="5">
    <source>
        <dbReference type="Proteomes" id="UP000053342"/>
    </source>
</evidence>
<dbReference type="InterPro" id="IPR015422">
    <property type="entry name" value="PyrdxlP-dep_Trfase_small"/>
</dbReference>
<dbReference type="InterPro" id="IPR005814">
    <property type="entry name" value="Aminotrans_3"/>
</dbReference>
<protein>
    <recommendedName>
        <fullName evidence="6">Glutamate-1-semialdehyde 2,1-aminomutase</fullName>
    </recommendedName>
</protein>
<dbReference type="Proteomes" id="UP000053342">
    <property type="component" value="Unassembled WGS sequence"/>
</dbReference>
<keyword evidence="2 3" id="KW-0663">Pyridoxal phosphate</keyword>
<dbReference type="OrthoDB" id="425114at2759"/>
<dbReference type="HOGENOM" id="CLU_016922_1_2_1"/>
<dbReference type="CDD" id="cd00610">
    <property type="entry name" value="OAT_like"/>
    <property type="match status" value="1"/>
</dbReference>
<gene>
    <name evidence="4" type="ORF">PV06_07646</name>
</gene>
<keyword evidence="5" id="KW-1185">Reference proteome</keyword>
<dbReference type="Gene3D" id="3.90.1150.10">
    <property type="entry name" value="Aspartate Aminotransferase, domain 1"/>
    <property type="match status" value="1"/>
</dbReference>
<dbReference type="InterPro" id="IPR015424">
    <property type="entry name" value="PyrdxlP-dep_Trfase"/>
</dbReference>
<dbReference type="Gene3D" id="3.40.640.10">
    <property type="entry name" value="Type I PLP-dependent aspartate aminotransferase-like (Major domain)"/>
    <property type="match status" value="1"/>
</dbReference>
<evidence type="ECO:0008006" key="6">
    <source>
        <dbReference type="Google" id="ProtNLM"/>
    </source>
</evidence>
<evidence type="ECO:0000256" key="2">
    <source>
        <dbReference type="ARBA" id="ARBA00022898"/>
    </source>
</evidence>
<evidence type="ECO:0000256" key="3">
    <source>
        <dbReference type="RuleBase" id="RU003560"/>
    </source>
</evidence>
<sequence length="451" mass="49210">MPIATPALSTVLDEAAKDFVASNPTSKATNDTASCSLPGGTTRNVVHMKPFPVVLAMGEGSYLTDVDGHKYLDLCAEYSACMFGHSHPVIKRAIHDAVEQGFALGGVNRYEGRLAKLFCDRFKTMDKVRFSNSGTETNMTALALIKAYTGRSKIIVFEGGYHGGLATFTSQSSMNMKSSGKKTMNAPHDWVVVPYNDIPALEAAVSENKADLACIFLELMQGSSGCTPADVDFVEACRSLATGADAVLFFDEVMTSRMSVHGYQDILSVYPDMTSLGKYFAGGGQNFGAFGGKAEIMDMLEPGFSGGGGGVYHSGTFNNNVTTMVTATAVLEEVWTEGEACELFEKGVWLRDKLNDLATRRKSRMYVTGTGSLMAVHFREIEIAIDDGSKLQARAEDLKELFFFDMLKRGVFLARRLMISLMIITSREELQTFLNAVDEFLCERAEFVELK</sequence>
<dbReference type="PANTHER" id="PTHR43713">
    <property type="entry name" value="GLUTAMATE-1-SEMIALDEHYDE 2,1-AMINOMUTASE"/>
    <property type="match status" value="1"/>
</dbReference>
<dbReference type="GeneID" id="27359720"/>
<evidence type="ECO:0000313" key="4">
    <source>
        <dbReference type="EMBL" id="KIW40445.1"/>
    </source>
</evidence>
<dbReference type="EMBL" id="KN847338">
    <property type="protein sequence ID" value="KIW40445.1"/>
    <property type="molecule type" value="Genomic_DNA"/>
</dbReference>
<evidence type="ECO:0000256" key="1">
    <source>
        <dbReference type="ARBA" id="ARBA00001933"/>
    </source>
</evidence>
<comment type="similarity">
    <text evidence="3">Belongs to the class-III pyridoxal-phosphate-dependent aminotransferase family.</text>
</comment>
<dbReference type="AlphaFoldDB" id="A0A0D2DDE8"/>
<dbReference type="STRING" id="215243.A0A0D2DDE8"/>
<dbReference type="GO" id="GO:0008483">
    <property type="term" value="F:transaminase activity"/>
    <property type="evidence" value="ECO:0007669"/>
    <property type="project" value="InterPro"/>
</dbReference>